<dbReference type="NCBIfam" id="NF012211">
    <property type="entry name" value="tand_rpt_95"/>
    <property type="match status" value="5"/>
</dbReference>
<dbReference type="AlphaFoldDB" id="A0A9X1VRH0"/>
<keyword evidence="4" id="KW-1185">Reference proteome</keyword>
<dbReference type="Proteomes" id="UP001139369">
    <property type="component" value="Unassembled WGS sequence"/>
</dbReference>
<feature type="domain" description="RapA2 cadherin-like" evidence="1">
    <location>
        <begin position="554"/>
        <end position="596"/>
    </location>
</feature>
<feature type="domain" description="Cadherin-like" evidence="2">
    <location>
        <begin position="21"/>
        <end position="131"/>
    </location>
</feature>
<organism evidence="3 4">
    <name type="scientific">Polaribacter marinus</name>
    <dbReference type="NCBI Taxonomy" id="2916838"/>
    <lineage>
        <taxon>Bacteria</taxon>
        <taxon>Pseudomonadati</taxon>
        <taxon>Bacteroidota</taxon>
        <taxon>Flavobacteriia</taxon>
        <taxon>Flavobacteriales</taxon>
        <taxon>Flavobacteriaceae</taxon>
    </lineage>
</organism>
<evidence type="ECO:0000313" key="4">
    <source>
        <dbReference type="Proteomes" id="UP001139369"/>
    </source>
</evidence>
<evidence type="ECO:0000259" key="2">
    <source>
        <dbReference type="Pfam" id="PF17892"/>
    </source>
</evidence>
<feature type="domain" description="RapA2 cadherin-like" evidence="1">
    <location>
        <begin position="445"/>
        <end position="527"/>
    </location>
</feature>
<dbReference type="Pfam" id="PF17803">
    <property type="entry name" value="Cadherin_4"/>
    <property type="match status" value="3"/>
</dbReference>
<dbReference type="EMBL" id="JAKQYM010000045">
    <property type="protein sequence ID" value="MCI2230543.1"/>
    <property type="molecule type" value="Genomic_DNA"/>
</dbReference>
<sequence>ISDGNGGTATANEIITITPINDVPVANPDTKTMNEDTVLNVIAADGLLANDLDLDGDTLIVTKFVFFGTTYIVDPVSGTTATVPGAGSGTIFSDGSYNFTPDANVNGDLPEVTYTITDGTTSVTSTLNVKILPLNDLPEAEDDVAGTDPGIAIDIPVLNNDSDLDGDTITVSNITVNPTNGTATINANGTIKYTPDNGFNNGSDTFTYEISDGNGGTATATVNVTVPISPFPPIANPDTNSVNEDITLTVNAANGVLKNDTDGNLDTLEIVNFSVDGFVGTTVAGTVFNIPNIGTIKINADGSYEFIPTANFNGLVPEITYTVTDNSGLTVDDTSTLNITVNPTNDAPVVLPDTNSTDEDVTLTVLEVNGVLANDTDLDGDSKSVKTFTVNSITYNAGDTATLTEGTLQLNADGGYIFIPALNFNGSVPQVTYIMSDGTVDLSSTLDLTVNSVNDVPVAVADTKTTNEDVTLTVLAVDGVLKNDSDVDGDTLTVTAISIDGTPRAIGVDIVLTEGTLKLNVDGSYVFTPAFNFNGNVPQVTYTVSDGDLTAQSTLDISVLPINDSPTLVADANSVDEDTTLTVNASNGVLKNDSDV</sequence>
<dbReference type="Pfam" id="PF17892">
    <property type="entry name" value="Cadherin_5"/>
    <property type="match status" value="1"/>
</dbReference>
<dbReference type="RefSeq" id="WP_242179710.1">
    <property type="nucleotide sequence ID" value="NZ_JAKQYM010000045.1"/>
</dbReference>
<accession>A0A9X1VRH0</accession>
<name>A0A9X1VRH0_9FLAO</name>
<gene>
    <name evidence="3" type="ORF">MC378_15310</name>
</gene>
<proteinExistence type="predicted"/>
<protein>
    <submittedName>
        <fullName evidence="3">Ig-like domain-containing protein</fullName>
    </submittedName>
</protein>
<dbReference type="InterPro" id="IPR040853">
    <property type="entry name" value="RapA2_cadherin-like"/>
</dbReference>
<dbReference type="InterPro" id="IPR041690">
    <property type="entry name" value="Cadherin_5"/>
</dbReference>
<reference evidence="3" key="1">
    <citation type="submission" date="2022-02" db="EMBL/GenBank/DDBJ databases">
        <title>Polaribacter sp. MSW13, isolated from seawater.</title>
        <authorList>
            <person name="Kristyanto S."/>
            <person name="Jung J."/>
            <person name="Jeon C.O."/>
        </authorList>
    </citation>
    <scope>NUCLEOTIDE SEQUENCE</scope>
    <source>
        <strain evidence="3">MSW13</strain>
    </source>
</reference>
<evidence type="ECO:0000259" key="1">
    <source>
        <dbReference type="Pfam" id="PF17803"/>
    </source>
</evidence>
<dbReference type="Pfam" id="PF17963">
    <property type="entry name" value="Big_9"/>
    <property type="match status" value="1"/>
</dbReference>
<feature type="non-terminal residue" evidence="3">
    <location>
        <position position="596"/>
    </location>
</feature>
<feature type="domain" description="RapA2 cadherin-like" evidence="1">
    <location>
        <begin position="336"/>
        <end position="418"/>
    </location>
</feature>
<comment type="caution">
    <text evidence="3">The sequence shown here is derived from an EMBL/GenBank/DDBJ whole genome shotgun (WGS) entry which is preliminary data.</text>
</comment>
<feature type="non-terminal residue" evidence="3">
    <location>
        <position position="1"/>
    </location>
</feature>
<evidence type="ECO:0000313" key="3">
    <source>
        <dbReference type="EMBL" id="MCI2230543.1"/>
    </source>
</evidence>